<keyword evidence="2 4" id="KW-0560">Oxidoreductase</keyword>
<dbReference type="GO" id="GO:0016491">
    <property type="term" value="F:oxidoreductase activity"/>
    <property type="evidence" value="ECO:0007669"/>
    <property type="project" value="UniProtKB-KW"/>
</dbReference>
<dbReference type="Proteomes" id="UP001597294">
    <property type="component" value="Unassembled WGS sequence"/>
</dbReference>
<dbReference type="Gene3D" id="3.30.9.10">
    <property type="entry name" value="D-Amino Acid Oxidase, subunit A, domain 2"/>
    <property type="match status" value="1"/>
</dbReference>
<protein>
    <submittedName>
        <fullName evidence="4">NAD(P)/FAD-dependent oxidoreductase</fullName>
        <ecNumber evidence="4">1.-.-.-</ecNumber>
    </submittedName>
</protein>
<dbReference type="PRINTS" id="PR00757">
    <property type="entry name" value="AMINEOXDASEF"/>
</dbReference>
<dbReference type="Pfam" id="PF01266">
    <property type="entry name" value="DAO"/>
    <property type="match status" value="1"/>
</dbReference>
<reference evidence="5" key="1">
    <citation type="journal article" date="2019" name="Int. J. Syst. Evol. Microbiol.">
        <title>The Global Catalogue of Microorganisms (GCM) 10K type strain sequencing project: providing services to taxonomists for standard genome sequencing and annotation.</title>
        <authorList>
            <consortium name="The Broad Institute Genomics Platform"/>
            <consortium name="The Broad Institute Genome Sequencing Center for Infectious Disease"/>
            <person name="Wu L."/>
            <person name="Ma J."/>
        </authorList>
    </citation>
    <scope>NUCLEOTIDE SEQUENCE [LARGE SCALE GENOMIC DNA]</scope>
    <source>
        <strain evidence="5">CGMCC 4.7192</strain>
    </source>
</reference>
<evidence type="ECO:0000256" key="1">
    <source>
        <dbReference type="ARBA" id="ARBA00001974"/>
    </source>
</evidence>
<proteinExistence type="predicted"/>
<dbReference type="EMBL" id="JBHUII010000009">
    <property type="protein sequence ID" value="MFD2206970.1"/>
    <property type="molecule type" value="Genomic_DNA"/>
</dbReference>
<keyword evidence="5" id="KW-1185">Reference proteome</keyword>
<evidence type="ECO:0000313" key="4">
    <source>
        <dbReference type="EMBL" id="MFD2206970.1"/>
    </source>
</evidence>
<dbReference type="PANTHER" id="PTHR13847:SF287">
    <property type="entry name" value="FAD-DEPENDENT OXIDOREDUCTASE DOMAIN-CONTAINING PROTEIN 1"/>
    <property type="match status" value="1"/>
</dbReference>
<dbReference type="SUPFAM" id="SSF51905">
    <property type="entry name" value="FAD/NAD(P)-binding domain"/>
    <property type="match status" value="1"/>
</dbReference>
<dbReference type="Gene3D" id="3.50.50.60">
    <property type="entry name" value="FAD/NAD(P)-binding domain"/>
    <property type="match status" value="1"/>
</dbReference>
<comment type="cofactor">
    <cofactor evidence="1">
        <name>FAD</name>
        <dbReference type="ChEBI" id="CHEBI:57692"/>
    </cofactor>
</comment>
<dbReference type="EC" id="1.-.-.-" evidence="4"/>
<dbReference type="InterPro" id="IPR036188">
    <property type="entry name" value="FAD/NAD-bd_sf"/>
</dbReference>
<feature type="domain" description="FAD dependent oxidoreductase" evidence="3">
    <location>
        <begin position="6"/>
        <end position="343"/>
    </location>
</feature>
<name>A0ABW5BND5_9PROT</name>
<evidence type="ECO:0000256" key="2">
    <source>
        <dbReference type="ARBA" id="ARBA00023002"/>
    </source>
</evidence>
<dbReference type="RefSeq" id="WP_380253137.1">
    <property type="nucleotide sequence ID" value="NZ_JBHUII010000009.1"/>
</dbReference>
<evidence type="ECO:0000259" key="3">
    <source>
        <dbReference type="Pfam" id="PF01266"/>
    </source>
</evidence>
<evidence type="ECO:0000313" key="5">
    <source>
        <dbReference type="Proteomes" id="UP001597294"/>
    </source>
</evidence>
<accession>A0ABW5BND5</accession>
<dbReference type="InterPro" id="IPR001613">
    <property type="entry name" value="Flavin_amine_oxidase"/>
</dbReference>
<gene>
    <name evidence="4" type="ORF">ACFSKO_15185</name>
</gene>
<sequence>MTHTSDVLVIGGGIAGIGAAARISPEASVTVLESMNAFGYHSSGRSAAIFIRNYGNKTLRALNAISEPVLLEPDGISDCSLLSPRGELLVATESEIEVLERYLDGATGIEILSADQAVDLVPILRKQKIAAAAYEPNAQDIDVDRLLQGFARIIKQNKGKIVTNAPAQKISRIKGVWQVETSVGTFEAKVLINAAGAWADEVASMARVQQVGLTPMRRSAALLPPPDDHEIMKWPLFASASEQWYAKPEGGKLMVSPADEDPVEPHDVFVDDMVLAEGLDRYEQAVSVPVTRVDKSWAGLRSFVKDRTPVVGFAPDTEGFIWLAGQGGYGIQTAPALSAYVADICLGRTSELSLETMKALNPERFI</sequence>
<organism evidence="4 5">
    <name type="scientific">Kiloniella antarctica</name>
    <dbReference type="NCBI Taxonomy" id="1550907"/>
    <lineage>
        <taxon>Bacteria</taxon>
        <taxon>Pseudomonadati</taxon>
        <taxon>Pseudomonadota</taxon>
        <taxon>Alphaproteobacteria</taxon>
        <taxon>Rhodospirillales</taxon>
        <taxon>Kiloniellaceae</taxon>
        <taxon>Kiloniella</taxon>
    </lineage>
</organism>
<dbReference type="PANTHER" id="PTHR13847">
    <property type="entry name" value="SARCOSINE DEHYDROGENASE-RELATED"/>
    <property type="match status" value="1"/>
</dbReference>
<dbReference type="InterPro" id="IPR006076">
    <property type="entry name" value="FAD-dep_OxRdtase"/>
</dbReference>
<comment type="caution">
    <text evidence="4">The sequence shown here is derived from an EMBL/GenBank/DDBJ whole genome shotgun (WGS) entry which is preliminary data.</text>
</comment>